<feature type="non-terminal residue" evidence="11">
    <location>
        <position position="1"/>
    </location>
</feature>
<keyword evidence="7" id="KW-0969">Cilium</keyword>
<accession>A0A834LYB8</accession>
<keyword evidence="3" id="KW-0963">Cytoplasm</keyword>
<dbReference type="GO" id="GO:0005858">
    <property type="term" value="C:axonemal dynein complex"/>
    <property type="evidence" value="ECO:0007669"/>
    <property type="project" value="TreeGrafter"/>
</dbReference>
<dbReference type="GO" id="GO:0045503">
    <property type="term" value="F:dynein light chain binding"/>
    <property type="evidence" value="ECO:0007669"/>
    <property type="project" value="TreeGrafter"/>
</dbReference>
<comment type="subcellular location">
    <subcellularLocation>
        <location evidence="1">Cell projection</location>
        <location evidence="1">Cilium</location>
        <location evidence="1">Flagellum</location>
    </subcellularLocation>
    <subcellularLocation>
        <location evidence="2">Cytoplasm</location>
        <location evidence="2">Cytoskeleton</location>
        <location evidence="2">Cilium axoneme</location>
    </subcellularLocation>
    <subcellularLocation>
        <location evidence="10">Dynein axonemal particle</location>
    </subcellularLocation>
</comment>
<keyword evidence="9" id="KW-0966">Cell projection</keyword>
<dbReference type="PANTHER" id="PTHR12442">
    <property type="entry name" value="DYNEIN INTERMEDIATE CHAIN"/>
    <property type="match status" value="1"/>
</dbReference>
<comment type="caution">
    <text evidence="11">The sequence shown here is derived from an EMBL/GenBank/DDBJ whole genome shotgun (WGS) entry which is preliminary data.</text>
</comment>
<dbReference type="OrthoDB" id="10259804at2759"/>
<evidence type="ECO:0000256" key="2">
    <source>
        <dbReference type="ARBA" id="ARBA00004430"/>
    </source>
</evidence>
<evidence type="ECO:0000256" key="8">
    <source>
        <dbReference type="ARBA" id="ARBA00023212"/>
    </source>
</evidence>
<keyword evidence="6" id="KW-0282">Flagellum</keyword>
<dbReference type="SUPFAM" id="SSF50978">
    <property type="entry name" value="WD40 repeat-like"/>
    <property type="match status" value="1"/>
</dbReference>
<dbReference type="GO" id="GO:0003341">
    <property type="term" value="P:cilium movement"/>
    <property type="evidence" value="ECO:0007669"/>
    <property type="project" value="TreeGrafter"/>
</dbReference>
<dbReference type="GO" id="GO:0031514">
    <property type="term" value="C:motile cilium"/>
    <property type="evidence" value="ECO:0007669"/>
    <property type="project" value="UniProtKB-SubCell"/>
</dbReference>
<evidence type="ECO:0000256" key="3">
    <source>
        <dbReference type="ARBA" id="ARBA00022490"/>
    </source>
</evidence>
<gene>
    <name evidence="11" type="ORF">GWI33_001497</name>
</gene>
<proteinExistence type="predicted"/>
<dbReference type="InterPro" id="IPR050687">
    <property type="entry name" value="Dynein_IC"/>
</dbReference>
<dbReference type="InterPro" id="IPR036322">
    <property type="entry name" value="WD40_repeat_dom_sf"/>
</dbReference>
<evidence type="ECO:0000256" key="9">
    <source>
        <dbReference type="ARBA" id="ARBA00023273"/>
    </source>
</evidence>
<evidence type="ECO:0000256" key="1">
    <source>
        <dbReference type="ARBA" id="ARBA00004230"/>
    </source>
</evidence>
<evidence type="ECO:0000256" key="6">
    <source>
        <dbReference type="ARBA" id="ARBA00022846"/>
    </source>
</evidence>
<dbReference type="GO" id="GO:0120293">
    <property type="term" value="C:dynein axonemal particle"/>
    <property type="evidence" value="ECO:0007669"/>
    <property type="project" value="UniProtKB-SubCell"/>
</dbReference>
<keyword evidence="5" id="KW-0677">Repeat</keyword>
<sequence>NPNLLAVGFYNGHVAVLNISNREINIVAENVPSFEVVWSVVWRQLSDESKGKEQICVSSDDGRVIFYTIENSSDLQVE</sequence>
<evidence type="ECO:0000256" key="4">
    <source>
        <dbReference type="ARBA" id="ARBA00022574"/>
    </source>
</evidence>
<evidence type="ECO:0000256" key="10">
    <source>
        <dbReference type="ARBA" id="ARBA00024190"/>
    </source>
</evidence>
<dbReference type="InterPro" id="IPR015943">
    <property type="entry name" value="WD40/YVTN_repeat-like_dom_sf"/>
</dbReference>
<dbReference type="Proteomes" id="UP000625711">
    <property type="component" value="Unassembled WGS sequence"/>
</dbReference>
<keyword evidence="12" id="KW-1185">Reference proteome</keyword>
<evidence type="ECO:0000256" key="7">
    <source>
        <dbReference type="ARBA" id="ARBA00023069"/>
    </source>
</evidence>
<protein>
    <submittedName>
        <fullName evidence="11">Uncharacterized protein</fullName>
    </submittedName>
</protein>
<evidence type="ECO:0000313" key="12">
    <source>
        <dbReference type="Proteomes" id="UP000625711"/>
    </source>
</evidence>
<dbReference type="PANTHER" id="PTHR12442:SF12">
    <property type="entry name" value="DYNEIN AXONEMAL INTERMEDIATE CHAIN 4"/>
    <property type="match status" value="1"/>
</dbReference>
<keyword evidence="8" id="KW-0206">Cytoskeleton</keyword>
<dbReference type="Gene3D" id="2.130.10.10">
    <property type="entry name" value="YVTN repeat-like/Quinoprotein amine dehydrogenase"/>
    <property type="match status" value="1"/>
</dbReference>
<name>A0A834LYB8_RHYFE</name>
<evidence type="ECO:0000256" key="5">
    <source>
        <dbReference type="ARBA" id="ARBA00022737"/>
    </source>
</evidence>
<keyword evidence="4" id="KW-0853">WD repeat</keyword>
<evidence type="ECO:0000313" key="11">
    <source>
        <dbReference type="EMBL" id="KAF7263668.1"/>
    </source>
</evidence>
<dbReference type="EMBL" id="JAACXV010020122">
    <property type="protein sequence ID" value="KAF7263668.1"/>
    <property type="molecule type" value="Genomic_DNA"/>
</dbReference>
<organism evidence="11 12">
    <name type="scientific">Rhynchophorus ferrugineus</name>
    <name type="common">Red palm weevil</name>
    <name type="synonym">Curculio ferrugineus</name>
    <dbReference type="NCBI Taxonomy" id="354439"/>
    <lineage>
        <taxon>Eukaryota</taxon>
        <taxon>Metazoa</taxon>
        <taxon>Ecdysozoa</taxon>
        <taxon>Arthropoda</taxon>
        <taxon>Hexapoda</taxon>
        <taxon>Insecta</taxon>
        <taxon>Pterygota</taxon>
        <taxon>Neoptera</taxon>
        <taxon>Endopterygota</taxon>
        <taxon>Coleoptera</taxon>
        <taxon>Polyphaga</taxon>
        <taxon>Cucujiformia</taxon>
        <taxon>Curculionidae</taxon>
        <taxon>Dryophthorinae</taxon>
        <taxon>Rhynchophorus</taxon>
    </lineage>
</organism>
<dbReference type="GO" id="GO:0045504">
    <property type="term" value="F:dynein heavy chain binding"/>
    <property type="evidence" value="ECO:0007669"/>
    <property type="project" value="TreeGrafter"/>
</dbReference>
<dbReference type="AlphaFoldDB" id="A0A834LYB8"/>
<reference evidence="11" key="1">
    <citation type="submission" date="2020-08" db="EMBL/GenBank/DDBJ databases">
        <title>Genome sequencing and assembly of the red palm weevil Rhynchophorus ferrugineus.</title>
        <authorList>
            <person name="Dias G.B."/>
            <person name="Bergman C.M."/>
            <person name="Manee M."/>
        </authorList>
    </citation>
    <scope>NUCLEOTIDE SEQUENCE</scope>
    <source>
        <strain evidence="11">AA-2017</strain>
        <tissue evidence="11">Whole larva</tissue>
    </source>
</reference>